<comment type="caution">
    <text evidence="7">The sequence shown here is derived from an EMBL/GenBank/DDBJ whole genome shotgun (WGS) entry which is preliminary data.</text>
</comment>
<keyword evidence="3 5" id="KW-1133">Transmembrane helix</keyword>
<evidence type="ECO:0000313" key="7">
    <source>
        <dbReference type="EMBL" id="KAJ8907595.1"/>
    </source>
</evidence>
<feature type="transmembrane region" description="Helical" evidence="5">
    <location>
        <begin position="116"/>
        <end position="133"/>
    </location>
</feature>
<proteinExistence type="predicted"/>
<dbReference type="EMBL" id="JAMWBK010000002">
    <property type="protein sequence ID" value="KAJ8907595.1"/>
    <property type="molecule type" value="Genomic_DNA"/>
</dbReference>
<sequence length="170" mass="18386">MAIEGGEQADKSKVAELEDLARIEGKLGREVMTADDVVLLRDEGVKEYNKSLLQLLGDTAFLGLLGGAVISFFYPFNTALSFEMGSLGSVLYVFLLSRTVDRLAVKAREGARGSDILGPARFFVLAGIIIWLAKNQDRTGLPVIPAILGFLSYKIALLLPLLNGKEAIDI</sequence>
<name>A0AAV8UYB4_9RHOD</name>
<evidence type="ECO:0000259" key="6">
    <source>
        <dbReference type="Pfam" id="PF24763"/>
    </source>
</evidence>
<protein>
    <recommendedName>
        <fullName evidence="6">CGL160/ATPI domain-containing protein</fullName>
    </recommendedName>
</protein>
<keyword evidence="8" id="KW-1185">Reference proteome</keyword>
<reference evidence="7 8" key="1">
    <citation type="journal article" date="2023" name="Nat. Commun.">
        <title>Origin of minicircular mitochondrial genomes in red algae.</title>
        <authorList>
            <person name="Lee Y."/>
            <person name="Cho C.H."/>
            <person name="Lee Y.M."/>
            <person name="Park S.I."/>
            <person name="Yang J.H."/>
            <person name="West J.A."/>
            <person name="Bhattacharya D."/>
            <person name="Yoon H.S."/>
        </authorList>
    </citation>
    <scope>NUCLEOTIDE SEQUENCE [LARGE SCALE GENOMIC DNA]</scope>
    <source>
        <strain evidence="7 8">CCMP1338</strain>
        <tissue evidence="7">Whole cell</tissue>
    </source>
</reference>
<feature type="domain" description="CGL160/ATPI" evidence="6">
    <location>
        <begin position="45"/>
        <end position="158"/>
    </location>
</feature>
<evidence type="ECO:0000256" key="4">
    <source>
        <dbReference type="ARBA" id="ARBA00023136"/>
    </source>
</evidence>
<keyword evidence="2 5" id="KW-0812">Transmembrane</keyword>
<feature type="transmembrane region" description="Helical" evidence="5">
    <location>
        <begin position="139"/>
        <end position="162"/>
    </location>
</feature>
<feature type="transmembrane region" description="Helical" evidence="5">
    <location>
        <begin position="80"/>
        <end position="96"/>
    </location>
</feature>
<keyword evidence="4 5" id="KW-0472">Membrane</keyword>
<dbReference type="AlphaFoldDB" id="A0AAV8UYB4"/>
<gene>
    <name evidence="7" type="ORF">NDN08_007705</name>
</gene>
<dbReference type="Pfam" id="PF24763">
    <property type="entry name" value="CGL160_C"/>
    <property type="match status" value="1"/>
</dbReference>
<evidence type="ECO:0000256" key="5">
    <source>
        <dbReference type="SAM" id="Phobius"/>
    </source>
</evidence>
<evidence type="ECO:0000256" key="3">
    <source>
        <dbReference type="ARBA" id="ARBA00022989"/>
    </source>
</evidence>
<dbReference type="Proteomes" id="UP001157974">
    <property type="component" value="Unassembled WGS sequence"/>
</dbReference>
<dbReference type="GO" id="GO:0016020">
    <property type="term" value="C:membrane"/>
    <property type="evidence" value="ECO:0007669"/>
    <property type="project" value="UniProtKB-SubCell"/>
</dbReference>
<feature type="transmembrane region" description="Helical" evidence="5">
    <location>
        <begin position="55"/>
        <end position="74"/>
    </location>
</feature>
<evidence type="ECO:0000313" key="8">
    <source>
        <dbReference type="Proteomes" id="UP001157974"/>
    </source>
</evidence>
<dbReference type="InterPro" id="IPR056309">
    <property type="entry name" value="CGL160/ATPI_dom"/>
</dbReference>
<organism evidence="7 8">
    <name type="scientific">Rhodosorus marinus</name>
    <dbReference type="NCBI Taxonomy" id="101924"/>
    <lineage>
        <taxon>Eukaryota</taxon>
        <taxon>Rhodophyta</taxon>
        <taxon>Stylonematophyceae</taxon>
        <taxon>Stylonematales</taxon>
        <taxon>Stylonemataceae</taxon>
        <taxon>Rhodosorus</taxon>
    </lineage>
</organism>
<evidence type="ECO:0000256" key="2">
    <source>
        <dbReference type="ARBA" id="ARBA00022692"/>
    </source>
</evidence>
<accession>A0AAV8UYB4</accession>
<comment type="subcellular location">
    <subcellularLocation>
        <location evidence="1">Membrane</location>
        <topology evidence="1">Multi-pass membrane protein</topology>
    </subcellularLocation>
</comment>
<evidence type="ECO:0000256" key="1">
    <source>
        <dbReference type="ARBA" id="ARBA00004141"/>
    </source>
</evidence>